<protein>
    <submittedName>
        <fullName evidence="11">Putative Receptor protein kinase-like protein ZAR1</fullName>
    </submittedName>
</protein>
<dbReference type="Pfam" id="PF08263">
    <property type="entry name" value="LRRNT_2"/>
    <property type="match status" value="1"/>
</dbReference>
<evidence type="ECO:0000256" key="3">
    <source>
        <dbReference type="ARBA" id="ARBA00022692"/>
    </source>
</evidence>
<evidence type="ECO:0000259" key="10">
    <source>
        <dbReference type="Pfam" id="PF08263"/>
    </source>
</evidence>
<dbReference type="SUPFAM" id="SSF52058">
    <property type="entry name" value="L domain-like"/>
    <property type="match status" value="1"/>
</dbReference>
<evidence type="ECO:0000256" key="1">
    <source>
        <dbReference type="ARBA" id="ARBA00004167"/>
    </source>
</evidence>
<keyword evidence="11" id="KW-0808">Transferase</keyword>
<evidence type="ECO:0000313" key="11">
    <source>
        <dbReference type="EMBL" id="KAG1363866.1"/>
    </source>
</evidence>
<reference evidence="11" key="2">
    <citation type="submission" date="2019-07" db="EMBL/GenBank/DDBJ databases">
        <authorList>
            <person name="Yang Y."/>
            <person name="Bocs S."/>
            <person name="Baudouin L."/>
        </authorList>
    </citation>
    <scope>NUCLEOTIDE SEQUENCE</scope>
    <source>
        <tissue evidence="11">Spear leaf of Hainan Tall coconut</tissue>
    </source>
</reference>
<evidence type="ECO:0000256" key="8">
    <source>
        <dbReference type="ARBA" id="ARBA00023180"/>
    </source>
</evidence>
<comment type="caution">
    <text evidence="11">The sequence shown here is derived from an EMBL/GenBank/DDBJ whole genome shotgun (WGS) entry which is preliminary data.</text>
</comment>
<accession>A0A8K0IP11</accession>
<dbReference type="GO" id="GO:0016020">
    <property type="term" value="C:membrane"/>
    <property type="evidence" value="ECO:0007669"/>
    <property type="project" value="UniProtKB-SubCell"/>
</dbReference>
<dbReference type="FunFam" id="3.80.10.10:FF:000275">
    <property type="entry name" value="Leucine-rich repeat receptor-like protein kinase"/>
    <property type="match status" value="1"/>
</dbReference>
<keyword evidence="6" id="KW-1133">Transmembrane helix</keyword>
<sequence>MVGFSTFVPLLLFFPSLVASLTTDGLALLALKSAISFDPTDALDAWLDSDPDPCGWLGVTCRGGRVTVLALSNRSLEGYLPSELSLLSSLQTLSLSRNHLSGPIPATITALRSLATLDLSHNNLSGPIPAEIGALDSLSHLDLSSNLLNGSLPSARRGSWKDG</sequence>
<evidence type="ECO:0000256" key="2">
    <source>
        <dbReference type="ARBA" id="ARBA00022614"/>
    </source>
</evidence>
<evidence type="ECO:0000256" key="4">
    <source>
        <dbReference type="ARBA" id="ARBA00022729"/>
    </source>
</evidence>
<dbReference type="AlphaFoldDB" id="A0A8K0IP11"/>
<proteinExistence type="predicted"/>
<keyword evidence="3" id="KW-0812">Transmembrane</keyword>
<keyword evidence="12" id="KW-1185">Reference proteome</keyword>
<evidence type="ECO:0000256" key="5">
    <source>
        <dbReference type="ARBA" id="ARBA00022737"/>
    </source>
</evidence>
<keyword evidence="5" id="KW-0677">Repeat</keyword>
<dbReference type="Gene3D" id="3.80.10.10">
    <property type="entry name" value="Ribonuclease Inhibitor"/>
    <property type="match status" value="1"/>
</dbReference>
<organism evidence="11 12">
    <name type="scientific">Cocos nucifera</name>
    <name type="common">Coconut palm</name>
    <dbReference type="NCBI Taxonomy" id="13894"/>
    <lineage>
        <taxon>Eukaryota</taxon>
        <taxon>Viridiplantae</taxon>
        <taxon>Streptophyta</taxon>
        <taxon>Embryophyta</taxon>
        <taxon>Tracheophyta</taxon>
        <taxon>Spermatophyta</taxon>
        <taxon>Magnoliopsida</taxon>
        <taxon>Liliopsida</taxon>
        <taxon>Arecaceae</taxon>
        <taxon>Arecoideae</taxon>
        <taxon>Cocoseae</taxon>
        <taxon>Attaleinae</taxon>
        <taxon>Cocos</taxon>
    </lineage>
</organism>
<keyword evidence="7" id="KW-0472">Membrane</keyword>
<feature type="chain" id="PRO_5035454462" evidence="9">
    <location>
        <begin position="21"/>
        <end position="163"/>
    </location>
</feature>
<evidence type="ECO:0000256" key="6">
    <source>
        <dbReference type="ARBA" id="ARBA00022989"/>
    </source>
</evidence>
<evidence type="ECO:0000256" key="7">
    <source>
        <dbReference type="ARBA" id="ARBA00023136"/>
    </source>
</evidence>
<dbReference type="InterPro" id="IPR032675">
    <property type="entry name" value="LRR_dom_sf"/>
</dbReference>
<dbReference type="GO" id="GO:0016301">
    <property type="term" value="F:kinase activity"/>
    <property type="evidence" value="ECO:0007669"/>
    <property type="project" value="UniProtKB-KW"/>
</dbReference>
<reference evidence="11" key="1">
    <citation type="journal article" date="2017" name="Gigascience">
        <title>The genome draft of coconut (Cocos nucifera).</title>
        <authorList>
            <person name="Xiao Y."/>
            <person name="Xu P."/>
            <person name="Fan H."/>
            <person name="Baudouin L."/>
            <person name="Xia W."/>
            <person name="Bocs S."/>
            <person name="Xu J."/>
            <person name="Li Q."/>
            <person name="Guo A."/>
            <person name="Zhou L."/>
            <person name="Li J."/>
            <person name="Wu Y."/>
            <person name="Ma Z."/>
            <person name="Armero A."/>
            <person name="Issali A.E."/>
            <person name="Liu N."/>
            <person name="Peng M."/>
            <person name="Yang Y."/>
        </authorList>
    </citation>
    <scope>NUCLEOTIDE SEQUENCE</scope>
    <source>
        <tissue evidence="11">Spear leaf of Hainan Tall coconut</tissue>
    </source>
</reference>
<comment type="subcellular location">
    <subcellularLocation>
        <location evidence="1">Membrane</location>
        <topology evidence="1">Single-pass membrane protein</topology>
    </subcellularLocation>
</comment>
<dbReference type="PRINTS" id="PR00019">
    <property type="entry name" value="LEURICHRPT"/>
</dbReference>
<dbReference type="Proteomes" id="UP000797356">
    <property type="component" value="Chromosome 11"/>
</dbReference>
<dbReference type="Pfam" id="PF13855">
    <property type="entry name" value="LRR_8"/>
    <property type="match status" value="1"/>
</dbReference>
<keyword evidence="11" id="KW-0675">Receptor</keyword>
<name>A0A8K0IP11_COCNU</name>
<dbReference type="InterPro" id="IPR013210">
    <property type="entry name" value="LRR_N_plant-typ"/>
</dbReference>
<keyword evidence="8" id="KW-0325">Glycoprotein</keyword>
<evidence type="ECO:0000256" key="9">
    <source>
        <dbReference type="SAM" id="SignalP"/>
    </source>
</evidence>
<dbReference type="OrthoDB" id="686203at2759"/>
<gene>
    <name evidence="11" type="ORF">COCNU_11G006930</name>
</gene>
<feature type="domain" description="Leucine-rich repeat-containing N-terminal plant-type" evidence="10">
    <location>
        <begin position="22"/>
        <end position="61"/>
    </location>
</feature>
<dbReference type="PANTHER" id="PTHR48060:SF21">
    <property type="entry name" value="L DOMAIN-LIKE PROTEIN"/>
    <property type="match status" value="1"/>
</dbReference>
<keyword evidence="11" id="KW-0418">Kinase</keyword>
<feature type="signal peptide" evidence="9">
    <location>
        <begin position="1"/>
        <end position="20"/>
    </location>
</feature>
<keyword evidence="2" id="KW-0433">Leucine-rich repeat</keyword>
<evidence type="ECO:0000313" key="12">
    <source>
        <dbReference type="Proteomes" id="UP000797356"/>
    </source>
</evidence>
<dbReference type="InterPro" id="IPR001611">
    <property type="entry name" value="Leu-rich_rpt"/>
</dbReference>
<dbReference type="EMBL" id="CM017882">
    <property type="protein sequence ID" value="KAG1363866.1"/>
    <property type="molecule type" value="Genomic_DNA"/>
</dbReference>
<dbReference type="PANTHER" id="PTHR48060">
    <property type="entry name" value="DNA DAMAGE-REPAIR/TOLERATION PROTEIN DRT100"/>
    <property type="match status" value="1"/>
</dbReference>
<keyword evidence="4 9" id="KW-0732">Signal</keyword>
<dbReference type="InterPro" id="IPR053211">
    <property type="entry name" value="DNA_repair-toleration"/>
</dbReference>